<gene>
    <name evidence="2" type="ORF">D6851_03195</name>
</gene>
<keyword evidence="1" id="KW-0732">Signal</keyword>
<feature type="signal peptide" evidence="1">
    <location>
        <begin position="1"/>
        <end position="19"/>
    </location>
</feature>
<proteinExistence type="predicted"/>
<sequence length="165" mass="17231">MKKFLVSMALGATIIGLSACNGNDAETPVENADPDAPAGISVENARLILPPVSGNPAAAYFDITNNGEKTMVIRAVSVAGAESAAMHQVSSWEGKESMDDIFQLNVPIGETVKFTPGERHVMVMGLADNAKAGDEIEVTLTFAGGDKISFPAEIHAAGDDREADE</sequence>
<keyword evidence="3" id="KW-1185">Reference proteome</keyword>
<evidence type="ECO:0000313" key="3">
    <source>
        <dbReference type="Proteomes" id="UP000284395"/>
    </source>
</evidence>
<protein>
    <submittedName>
        <fullName evidence="2">Copper chaperone PCu(A)C</fullName>
    </submittedName>
</protein>
<dbReference type="InterPro" id="IPR058248">
    <property type="entry name" value="Lxx211020-like"/>
</dbReference>
<dbReference type="EMBL" id="RAPF01000001">
    <property type="protein sequence ID" value="RKF23482.1"/>
    <property type="molecule type" value="Genomic_DNA"/>
</dbReference>
<dbReference type="InterPro" id="IPR036182">
    <property type="entry name" value="PCuAC_sf"/>
</dbReference>
<dbReference type="Proteomes" id="UP000284395">
    <property type="component" value="Unassembled WGS sequence"/>
</dbReference>
<organism evidence="2 3">
    <name type="scientific">Altericroceibacterium spongiae</name>
    <dbReference type="NCBI Taxonomy" id="2320269"/>
    <lineage>
        <taxon>Bacteria</taxon>
        <taxon>Pseudomonadati</taxon>
        <taxon>Pseudomonadota</taxon>
        <taxon>Alphaproteobacteria</taxon>
        <taxon>Sphingomonadales</taxon>
        <taxon>Erythrobacteraceae</taxon>
        <taxon>Altericroceibacterium</taxon>
    </lineage>
</organism>
<dbReference type="PROSITE" id="PS51257">
    <property type="entry name" value="PROKAR_LIPOPROTEIN"/>
    <property type="match status" value="1"/>
</dbReference>
<dbReference type="PANTHER" id="PTHR36302:SF1">
    <property type="entry name" value="COPPER CHAPERONE PCU(A)C"/>
    <property type="match status" value="1"/>
</dbReference>
<comment type="caution">
    <text evidence="2">The sequence shown here is derived from an EMBL/GenBank/DDBJ whole genome shotgun (WGS) entry which is preliminary data.</text>
</comment>
<dbReference type="OrthoDB" id="9796962at2"/>
<accession>A0A420ES32</accession>
<dbReference type="RefSeq" id="WP_120323387.1">
    <property type="nucleotide sequence ID" value="NZ_RAPF01000001.1"/>
</dbReference>
<dbReference type="SUPFAM" id="SSF110087">
    <property type="entry name" value="DR1885-like metal-binding protein"/>
    <property type="match status" value="1"/>
</dbReference>
<evidence type="ECO:0000256" key="1">
    <source>
        <dbReference type="SAM" id="SignalP"/>
    </source>
</evidence>
<dbReference type="Gene3D" id="2.60.40.1890">
    <property type="entry name" value="PCu(A)C copper chaperone"/>
    <property type="match status" value="1"/>
</dbReference>
<dbReference type="Pfam" id="PF04314">
    <property type="entry name" value="PCuAC"/>
    <property type="match status" value="1"/>
</dbReference>
<reference evidence="2 3" key="1">
    <citation type="submission" date="2018-09" db="EMBL/GenBank/DDBJ databases">
        <title>Altererythrobacter spongiae sp. nov., isolated from a marine sponge.</title>
        <authorList>
            <person name="Zhuang L."/>
            <person name="Luo L."/>
        </authorList>
    </citation>
    <scope>NUCLEOTIDE SEQUENCE [LARGE SCALE GENOMIC DNA]</scope>
    <source>
        <strain evidence="2 3">HN-Y73</strain>
    </source>
</reference>
<dbReference type="InterPro" id="IPR007410">
    <property type="entry name" value="LpqE-like"/>
</dbReference>
<name>A0A420ES32_9SPHN</name>
<feature type="chain" id="PRO_5019577449" evidence="1">
    <location>
        <begin position="20"/>
        <end position="165"/>
    </location>
</feature>
<evidence type="ECO:0000313" key="2">
    <source>
        <dbReference type="EMBL" id="RKF23482.1"/>
    </source>
</evidence>
<dbReference type="AlphaFoldDB" id="A0A420ES32"/>
<dbReference type="PANTHER" id="PTHR36302">
    <property type="entry name" value="BLR7088 PROTEIN"/>
    <property type="match status" value="1"/>
</dbReference>